<dbReference type="OrthoDB" id="9767561at2"/>
<evidence type="ECO:0000259" key="1">
    <source>
        <dbReference type="Pfam" id="PF01593"/>
    </source>
</evidence>
<dbReference type="SUPFAM" id="SSF51905">
    <property type="entry name" value="FAD/NAD(P)-binding domain"/>
    <property type="match status" value="1"/>
</dbReference>
<dbReference type="PANTHER" id="PTHR42841">
    <property type="entry name" value="AMINE OXIDASE"/>
    <property type="match status" value="1"/>
</dbReference>
<gene>
    <name evidence="2" type="ORF">AE0388_1726</name>
</gene>
<reference evidence="2 3" key="1">
    <citation type="submission" date="2014-11" db="EMBL/GenBank/DDBJ databases">
        <title>Draft Genome Sequence of Brevibacterium linens AE038-8.</title>
        <authorList>
            <person name="Maizel D."/>
            <person name="Utturkar S.M."/>
            <person name="Brown S.D."/>
            <person name="Ferrero M."/>
            <person name="Rosen B.P."/>
        </authorList>
    </citation>
    <scope>NUCLEOTIDE SEQUENCE [LARGE SCALE GENOMIC DNA]</scope>
    <source>
        <strain evidence="2 3">AE038-8</strain>
    </source>
</reference>
<sequence>MDADVVVVGAGLAGLQCARRLQRNGLTVQVCESRDGVGGRVRTDRIDGFLCDRGFQLLNPSYPAVRAFIDVASLDLQTFGAGVMVRKGQRLTTLRASLSRLGSESSVLSSGLIKPKEIRGLLRWLGPTLLRPSSASRATRDSTLADSLDVAGVTGALRHDVIDTFLAGVLADSTGASSANYARLLMRSFVRAIPGLPRGGMAALPEQMAASLEAPVRVNTAVRDLRETDNGVEVDTDQGRIRARVAVTAVGAEDLEELTGEKTPSTRGLTTWWFQAPEPPLEDPLLVLDASAPQGGPDGPVWHTAVVSNAAPSYAPAGSALIEATTLLDRPDGLADEREIRQHLERIYATSTRRWQVLINHRLPHSLPASAPPLIDRSVQRISERMFVCGDHRDTGSIQGALVSGDRAGQGIAGILSSASRRSDNEPIVKP</sequence>
<name>A0A0B9ATS6_BRELN</name>
<comment type="caution">
    <text evidence="2">The sequence shown here is derived from an EMBL/GenBank/DDBJ whole genome shotgun (WGS) entry which is preliminary data.</text>
</comment>
<accession>A0A0B9ATS6</accession>
<organism evidence="2 3">
    <name type="scientific">Brevibacterium linens</name>
    <dbReference type="NCBI Taxonomy" id="1703"/>
    <lineage>
        <taxon>Bacteria</taxon>
        <taxon>Bacillati</taxon>
        <taxon>Actinomycetota</taxon>
        <taxon>Actinomycetes</taxon>
        <taxon>Micrococcales</taxon>
        <taxon>Brevibacteriaceae</taxon>
        <taxon>Brevibacterium</taxon>
    </lineage>
</organism>
<dbReference type="PATRIC" id="fig|1703.6.peg.1609"/>
<dbReference type="Proteomes" id="UP000031488">
    <property type="component" value="Unassembled WGS sequence"/>
</dbReference>
<dbReference type="GO" id="GO:0016491">
    <property type="term" value="F:oxidoreductase activity"/>
    <property type="evidence" value="ECO:0007669"/>
    <property type="project" value="InterPro"/>
</dbReference>
<dbReference type="AlphaFoldDB" id="A0A0B9ATS6"/>
<keyword evidence="3" id="KW-1185">Reference proteome</keyword>
<feature type="domain" description="Amine oxidase" evidence="1">
    <location>
        <begin position="12"/>
        <end position="410"/>
    </location>
</feature>
<proteinExistence type="predicted"/>
<dbReference type="Pfam" id="PF01593">
    <property type="entry name" value="Amino_oxidase"/>
    <property type="match status" value="1"/>
</dbReference>
<dbReference type="EMBL" id="JTJZ01000018">
    <property type="protein sequence ID" value="KHS52743.1"/>
    <property type="molecule type" value="Genomic_DNA"/>
</dbReference>
<dbReference type="InterPro" id="IPR036188">
    <property type="entry name" value="FAD/NAD-bd_sf"/>
</dbReference>
<protein>
    <submittedName>
        <fullName evidence="2">Amine oxidase</fullName>
    </submittedName>
</protein>
<dbReference type="InterPro" id="IPR002937">
    <property type="entry name" value="Amino_oxidase"/>
</dbReference>
<evidence type="ECO:0000313" key="2">
    <source>
        <dbReference type="EMBL" id="KHS52743.1"/>
    </source>
</evidence>
<dbReference type="RefSeq" id="WP_082018896.1">
    <property type="nucleotide sequence ID" value="NZ_JTJZ01000018.1"/>
</dbReference>
<dbReference type="Gene3D" id="3.50.50.60">
    <property type="entry name" value="FAD/NAD(P)-binding domain"/>
    <property type="match status" value="1"/>
</dbReference>
<evidence type="ECO:0000313" key="3">
    <source>
        <dbReference type="Proteomes" id="UP000031488"/>
    </source>
</evidence>